<dbReference type="PANTHER" id="PTHR12111">
    <property type="entry name" value="SPLICING FACTOR YJU2"/>
    <property type="match status" value="1"/>
</dbReference>
<dbReference type="Pfam" id="PF04502">
    <property type="entry name" value="Saf4_Yju2"/>
    <property type="match status" value="1"/>
</dbReference>
<dbReference type="OrthoDB" id="360327at2759"/>
<dbReference type="PANTHER" id="PTHR12111:SF2">
    <property type="entry name" value="SPLICING FACTOR YJU2B-RELATED"/>
    <property type="match status" value="1"/>
</dbReference>
<organism evidence="2 3">
    <name type="scientific">Toxoplasma gondii GAB2-2007-GAL-DOM2</name>
    <dbReference type="NCBI Taxonomy" id="1130820"/>
    <lineage>
        <taxon>Eukaryota</taxon>
        <taxon>Sar</taxon>
        <taxon>Alveolata</taxon>
        <taxon>Apicomplexa</taxon>
        <taxon>Conoidasida</taxon>
        <taxon>Coccidia</taxon>
        <taxon>Eucoccidiorida</taxon>
        <taxon>Eimeriorina</taxon>
        <taxon>Sarcocystidae</taxon>
        <taxon>Toxoplasma</taxon>
    </lineage>
</organism>
<sequence length="317" mass="35249">MSSLEAVRADGYYYGPEYDPQKHGSLNQYRGSHPLGDRAKKLGEGILVIRFEMPFKVWCIECGCVIDKGVRFNAEKKCIGTYFSTKILEFAFACPKCKAPVAITTDPKNAEYVCSRGVRRKVEAFDAADAETLSLPGVEEREKMHLNPMLKLEARGAGQHADQAEMEQVIEDLIDLSESRSADDYAANAALRERFRLRRAREEKLAKEIRAVGAVKAAALQMKHGEVDDLLAAKQIRFRARKTPLDRLVKKTAMKMTSIFDKRNVVPNKFTSTALQDKALEAGLKLGPALTRTACRKPKATITTHRDSGRRVTGSGA</sequence>
<comment type="caution">
    <text evidence="2">The sequence shown here is derived from an EMBL/GenBank/DDBJ whole genome shotgun (WGS) entry which is preliminary data.</text>
</comment>
<dbReference type="InterPro" id="IPR007590">
    <property type="entry name" value="Saf4/Yju2"/>
</dbReference>
<evidence type="ECO:0000313" key="2">
    <source>
        <dbReference type="EMBL" id="KFG37541.1"/>
    </source>
</evidence>
<proteinExistence type="inferred from homology"/>
<gene>
    <name evidence="2" type="ORF">TGDOM2_313880</name>
</gene>
<evidence type="ECO:0000313" key="3">
    <source>
        <dbReference type="Proteomes" id="UP000028837"/>
    </source>
</evidence>
<accession>A0A086JZH3</accession>
<dbReference type="Proteomes" id="UP000028837">
    <property type="component" value="Unassembled WGS sequence"/>
</dbReference>
<dbReference type="VEuPathDB" id="ToxoDB:TGDOM2_313880"/>
<evidence type="ECO:0000256" key="1">
    <source>
        <dbReference type="ARBA" id="ARBA00005595"/>
    </source>
</evidence>
<dbReference type="EMBL" id="AHZU02001003">
    <property type="protein sequence ID" value="KFG37541.1"/>
    <property type="molecule type" value="Genomic_DNA"/>
</dbReference>
<dbReference type="GO" id="GO:0071014">
    <property type="term" value="C:post-mRNA release spliceosomal complex"/>
    <property type="evidence" value="ECO:0007669"/>
    <property type="project" value="TreeGrafter"/>
</dbReference>
<comment type="similarity">
    <text evidence="1">Belongs to the CWC16 family.</text>
</comment>
<dbReference type="AlphaFoldDB" id="A0A086JZH3"/>
<reference evidence="2 3" key="1">
    <citation type="submission" date="2014-02" db="EMBL/GenBank/DDBJ databases">
        <authorList>
            <person name="Sibley D."/>
            <person name="Venepally P."/>
            <person name="Karamycheva S."/>
            <person name="Hadjithomas M."/>
            <person name="Khan A."/>
            <person name="Brunk B."/>
            <person name="Roos D."/>
            <person name="Caler E."/>
            <person name="Lorenzi H."/>
        </authorList>
    </citation>
    <scope>NUCLEOTIDE SEQUENCE [LARGE SCALE GENOMIC DNA]</scope>
    <source>
        <strain evidence="2 3">GAB2-2007-GAL-DOM2</strain>
    </source>
</reference>
<dbReference type="GO" id="GO:0000398">
    <property type="term" value="P:mRNA splicing, via spliceosome"/>
    <property type="evidence" value="ECO:0007669"/>
    <property type="project" value="InterPro"/>
</dbReference>
<dbReference type="GO" id="GO:0005684">
    <property type="term" value="C:U2-type spliceosomal complex"/>
    <property type="evidence" value="ECO:0007669"/>
    <property type="project" value="TreeGrafter"/>
</dbReference>
<protein>
    <submittedName>
        <fullName evidence="2">Nuclear protein-like family protein</fullName>
    </submittedName>
</protein>
<name>A0A086JZH3_TOXGO</name>